<dbReference type="AlphaFoldDB" id="A0A9P4GA53"/>
<keyword evidence="2" id="KW-1185">Reference proteome</keyword>
<reference evidence="1" key="1">
    <citation type="submission" date="2020-01" db="EMBL/GenBank/DDBJ databases">
        <authorList>
            <consortium name="DOE Joint Genome Institute"/>
            <person name="Haridas S."/>
            <person name="Albert R."/>
            <person name="Binder M."/>
            <person name="Bloem J."/>
            <person name="Labutti K."/>
            <person name="Salamov A."/>
            <person name="Andreopoulos B."/>
            <person name="Baker S.E."/>
            <person name="Barry K."/>
            <person name="Bills G."/>
            <person name="Bluhm B.H."/>
            <person name="Cannon C."/>
            <person name="Castanera R."/>
            <person name="Culley D.E."/>
            <person name="Daum C."/>
            <person name="Ezra D."/>
            <person name="Gonzalez J.B."/>
            <person name="Henrissat B."/>
            <person name="Kuo A."/>
            <person name="Liang C."/>
            <person name="Lipzen A."/>
            <person name="Lutzoni F."/>
            <person name="Magnuson J."/>
            <person name="Mondo S."/>
            <person name="Nolan M."/>
            <person name="Ohm R."/>
            <person name="Pangilinan J."/>
            <person name="Park H.-J."/>
            <person name="Ramirez L."/>
            <person name="Alfaro M."/>
            <person name="Sun H."/>
            <person name="Tritt A."/>
            <person name="Yoshinaga Y."/>
            <person name="Zwiers L.-H."/>
            <person name="Turgeon B.G."/>
            <person name="Goodwin S.B."/>
            <person name="Spatafora J.W."/>
            <person name="Crous P.W."/>
            <person name="Grigoriev I.V."/>
        </authorList>
    </citation>
    <scope>NUCLEOTIDE SEQUENCE</scope>
    <source>
        <strain evidence="1">CBS 394.84</strain>
    </source>
</reference>
<sequence>MLRHVRDCSRAWRCRAFSSSSQGSSAGATTGASACCSSLVGWHVCLLVQHEQPPTLPPLGRGRCASHDSTSVFGRGWRGTWRERLWSTLRTFCIWFARRVRSPSQWTSYRWTARVNRANRAQLRSNFASHTSDSTNDFPRASTHLGCRSLSGSASY</sequence>
<gene>
    <name evidence="1" type="ORF">K460DRAFT_168667</name>
</gene>
<dbReference type="GeneID" id="63844188"/>
<dbReference type="PROSITE" id="PS51257">
    <property type="entry name" value="PROKAR_LIPOPROTEIN"/>
    <property type="match status" value="1"/>
</dbReference>
<evidence type="ECO:0000313" key="1">
    <source>
        <dbReference type="EMBL" id="KAF1841509.1"/>
    </source>
</evidence>
<organism evidence="1 2">
    <name type="scientific">Cucurbitaria berberidis CBS 394.84</name>
    <dbReference type="NCBI Taxonomy" id="1168544"/>
    <lineage>
        <taxon>Eukaryota</taxon>
        <taxon>Fungi</taxon>
        <taxon>Dikarya</taxon>
        <taxon>Ascomycota</taxon>
        <taxon>Pezizomycotina</taxon>
        <taxon>Dothideomycetes</taxon>
        <taxon>Pleosporomycetidae</taxon>
        <taxon>Pleosporales</taxon>
        <taxon>Pleosporineae</taxon>
        <taxon>Cucurbitariaceae</taxon>
        <taxon>Cucurbitaria</taxon>
    </lineage>
</organism>
<name>A0A9P4GA53_9PLEO</name>
<dbReference type="EMBL" id="ML976618">
    <property type="protein sequence ID" value="KAF1841509.1"/>
    <property type="molecule type" value="Genomic_DNA"/>
</dbReference>
<evidence type="ECO:0000313" key="2">
    <source>
        <dbReference type="Proteomes" id="UP000800039"/>
    </source>
</evidence>
<proteinExistence type="predicted"/>
<comment type="caution">
    <text evidence="1">The sequence shown here is derived from an EMBL/GenBank/DDBJ whole genome shotgun (WGS) entry which is preliminary data.</text>
</comment>
<dbReference type="RefSeq" id="XP_040784072.1">
    <property type="nucleotide sequence ID" value="XM_040926936.1"/>
</dbReference>
<dbReference type="Proteomes" id="UP000800039">
    <property type="component" value="Unassembled WGS sequence"/>
</dbReference>
<protein>
    <submittedName>
        <fullName evidence="1">Uncharacterized protein</fullName>
    </submittedName>
</protein>
<accession>A0A9P4GA53</accession>